<comment type="caution">
    <text evidence="3">The sequence shown here is derived from an EMBL/GenBank/DDBJ whole genome shotgun (WGS) entry which is preliminary data.</text>
</comment>
<protein>
    <recommendedName>
        <fullName evidence="5">Helix-turn-helix protein</fullName>
    </recommendedName>
</protein>
<evidence type="ECO:0000313" key="4">
    <source>
        <dbReference type="Proteomes" id="UP000268727"/>
    </source>
</evidence>
<evidence type="ECO:0008006" key="5">
    <source>
        <dbReference type="Google" id="ProtNLM"/>
    </source>
</evidence>
<evidence type="ECO:0000256" key="2">
    <source>
        <dbReference type="SAM" id="Phobius"/>
    </source>
</evidence>
<sequence length="207" mass="22870">MGDLRTPRDFLTLLDAMRKSRKLSYRQISQRAGKGMASSTAQAMVVGDTLPPLHKLELFLAGCNVPPEERRRWIHTWHRINQSTPEASGTAPDALPTPDTTPQTTGRDVLPARPSQPVTPPVPAPVPPLQRQRSRSAGMRRLRFTLLALTAFTTAVGVLTASAILMWLHHVPTEIMFAVYGLLTVSVTSWMMVAQRHPPARDPTRGD</sequence>
<proteinExistence type="predicted"/>
<dbReference type="AlphaFoldDB" id="A0A3N1GYG7"/>
<reference evidence="3 4" key="1">
    <citation type="submission" date="2018-11" db="EMBL/GenBank/DDBJ databases">
        <title>Sequencing the genomes of 1000 actinobacteria strains.</title>
        <authorList>
            <person name="Klenk H.-P."/>
        </authorList>
    </citation>
    <scope>NUCLEOTIDE SEQUENCE [LARGE SCALE GENOMIC DNA]</scope>
    <source>
        <strain evidence="3 4">DSM 44231</strain>
    </source>
</reference>
<feature type="region of interest" description="Disordered" evidence="1">
    <location>
        <begin position="83"/>
        <end position="136"/>
    </location>
</feature>
<feature type="transmembrane region" description="Helical" evidence="2">
    <location>
        <begin position="144"/>
        <end position="169"/>
    </location>
</feature>
<feature type="compositionally biased region" description="Low complexity" evidence="1">
    <location>
        <begin position="90"/>
        <end position="116"/>
    </location>
</feature>
<gene>
    <name evidence="3" type="ORF">EDD40_0599</name>
</gene>
<organism evidence="3 4">
    <name type="scientific">Saccharothrix texasensis</name>
    <dbReference type="NCBI Taxonomy" id="103734"/>
    <lineage>
        <taxon>Bacteria</taxon>
        <taxon>Bacillati</taxon>
        <taxon>Actinomycetota</taxon>
        <taxon>Actinomycetes</taxon>
        <taxon>Pseudonocardiales</taxon>
        <taxon>Pseudonocardiaceae</taxon>
        <taxon>Saccharothrix</taxon>
    </lineage>
</organism>
<feature type="transmembrane region" description="Helical" evidence="2">
    <location>
        <begin position="175"/>
        <end position="193"/>
    </location>
</feature>
<dbReference type="Proteomes" id="UP000268727">
    <property type="component" value="Unassembled WGS sequence"/>
</dbReference>
<accession>A0A3N1GYG7</accession>
<dbReference type="EMBL" id="RJKM01000001">
    <property type="protein sequence ID" value="ROP35373.1"/>
    <property type="molecule type" value="Genomic_DNA"/>
</dbReference>
<keyword evidence="2" id="KW-0812">Transmembrane</keyword>
<evidence type="ECO:0000313" key="3">
    <source>
        <dbReference type="EMBL" id="ROP35373.1"/>
    </source>
</evidence>
<feature type="compositionally biased region" description="Pro residues" evidence="1">
    <location>
        <begin position="117"/>
        <end position="128"/>
    </location>
</feature>
<evidence type="ECO:0000256" key="1">
    <source>
        <dbReference type="SAM" id="MobiDB-lite"/>
    </source>
</evidence>
<keyword evidence="2" id="KW-0472">Membrane</keyword>
<keyword evidence="4" id="KW-1185">Reference proteome</keyword>
<keyword evidence="2" id="KW-1133">Transmembrane helix</keyword>
<name>A0A3N1GYG7_9PSEU</name>